<dbReference type="InterPro" id="IPR012577">
    <property type="entry name" value="NIPSNAP"/>
</dbReference>
<dbReference type="AlphaFoldDB" id="A0A1H2GWD7"/>
<dbReference type="Pfam" id="PF07978">
    <property type="entry name" value="NIPSNAP"/>
    <property type="match status" value="1"/>
</dbReference>
<evidence type="ECO:0000313" key="3">
    <source>
        <dbReference type="Proteomes" id="UP000182977"/>
    </source>
</evidence>
<dbReference type="InterPro" id="IPR011008">
    <property type="entry name" value="Dimeric_a/b-barrel"/>
</dbReference>
<keyword evidence="3" id="KW-1185">Reference proteome</keyword>
<sequence>MLSVPAASVRTMPSDLCCPIVELRQYTVYPERRDDLITLFDRELVESQEVLGMRLIGQFRNLDAPGRFVWIRGFADMATRHEALTAFYTGPVWKEHAAAANVTMIDIDDVHLLHPAGAGSGFPFPGVGGDVASARPPAGATLTPSSLVSVVVYPVVGDLRAFGRFFAAEVEPALGVTPLARLETDTSPNTFPSLPVRAGVNVFAWAARFDDAPAHAVHLAEWERQTALRAELDRRLSAPPVTLRLAPTARSLLR</sequence>
<evidence type="ECO:0000313" key="2">
    <source>
        <dbReference type="EMBL" id="SDU23977.1"/>
    </source>
</evidence>
<organism evidence="2 3">
    <name type="scientific">Jiangella alkaliphila</name>
    <dbReference type="NCBI Taxonomy" id="419479"/>
    <lineage>
        <taxon>Bacteria</taxon>
        <taxon>Bacillati</taxon>
        <taxon>Actinomycetota</taxon>
        <taxon>Actinomycetes</taxon>
        <taxon>Jiangellales</taxon>
        <taxon>Jiangellaceae</taxon>
        <taxon>Jiangella</taxon>
    </lineage>
</organism>
<dbReference type="STRING" id="419479.SAMN04488563_0716"/>
<name>A0A1H2GWD7_9ACTN</name>
<reference evidence="3" key="1">
    <citation type="submission" date="2016-10" db="EMBL/GenBank/DDBJ databases">
        <authorList>
            <person name="Varghese N."/>
            <person name="Submissions S."/>
        </authorList>
    </citation>
    <scope>NUCLEOTIDE SEQUENCE [LARGE SCALE GENOMIC DNA]</scope>
    <source>
        <strain evidence="3">DSM 45079</strain>
    </source>
</reference>
<dbReference type="Gene3D" id="3.30.70.100">
    <property type="match status" value="1"/>
</dbReference>
<proteinExistence type="predicted"/>
<dbReference type="SUPFAM" id="SSF54909">
    <property type="entry name" value="Dimeric alpha+beta barrel"/>
    <property type="match status" value="1"/>
</dbReference>
<accession>A0A1H2GWD7</accession>
<protein>
    <submittedName>
        <fullName evidence="2">NIPSNAP protein</fullName>
    </submittedName>
</protein>
<feature type="domain" description="NIPSNAP" evidence="1">
    <location>
        <begin position="21"/>
        <end position="113"/>
    </location>
</feature>
<dbReference type="EMBL" id="LT629791">
    <property type="protein sequence ID" value="SDU23977.1"/>
    <property type="molecule type" value="Genomic_DNA"/>
</dbReference>
<dbReference type="Proteomes" id="UP000182977">
    <property type="component" value="Chromosome I"/>
</dbReference>
<evidence type="ECO:0000259" key="1">
    <source>
        <dbReference type="Pfam" id="PF07978"/>
    </source>
</evidence>
<gene>
    <name evidence="2" type="ORF">SAMN04488563_0716</name>
</gene>